<organism evidence="2 3">
    <name type="scientific">Limnohabitans lacus</name>
    <dbReference type="NCBI Taxonomy" id="3045173"/>
    <lineage>
        <taxon>Bacteria</taxon>
        <taxon>Pseudomonadati</taxon>
        <taxon>Pseudomonadota</taxon>
        <taxon>Betaproteobacteria</taxon>
        <taxon>Burkholderiales</taxon>
        <taxon>Comamonadaceae</taxon>
        <taxon>Limnohabitans</taxon>
    </lineage>
</organism>
<dbReference type="Pfam" id="PF04964">
    <property type="entry name" value="Flp_Fap"/>
    <property type="match status" value="1"/>
</dbReference>
<comment type="caution">
    <text evidence="2">The sequence shown here is derived from an EMBL/GenBank/DDBJ whole genome shotgun (WGS) entry which is preliminary data.</text>
</comment>
<keyword evidence="1" id="KW-0472">Membrane</keyword>
<reference evidence="2" key="1">
    <citation type="submission" date="2023-05" db="EMBL/GenBank/DDBJ databases">
        <title>Limnohabitans sp. strain HM2-2 Genome sequencing and assembly.</title>
        <authorList>
            <person name="Jung Y."/>
        </authorList>
    </citation>
    <scope>NUCLEOTIDE SEQUENCE</scope>
    <source>
        <strain evidence="2">HM2-2</strain>
    </source>
</reference>
<protein>
    <submittedName>
        <fullName evidence="2">Flp family type IVb pilin</fullName>
    </submittedName>
</protein>
<evidence type="ECO:0000256" key="1">
    <source>
        <dbReference type="SAM" id="Phobius"/>
    </source>
</evidence>
<name>A0ABT6X448_9BURK</name>
<keyword evidence="1" id="KW-1133">Transmembrane helix</keyword>
<feature type="transmembrane region" description="Helical" evidence="1">
    <location>
        <begin position="20"/>
        <end position="41"/>
    </location>
</feature>
<evidence type="ECO:0000313" key="3">
    <source>
        <dbReference type="Proteomes" id="UP001431902"/>
    </source>
</evidence>
<dbReference type="RefSeq" id="WP_283223289.1">
    <property type="nucleotide sequence ID" value="NZ_JASGBH010000002.1"/>
</dbReference>
<accession>A0ABT6X448</accession>
<evidence type="ECO:0000313" key="2">
    <source>
        <dbReference type="EMBL" id="MDI9232884.1"/>
    </source>
</evidence>
<keyword evidence="3" id="KW-1185">Reference proteome</keyword>
<gene>
    <name evidence="2" type="ORF">QLQ16_03445</name>
</gene>
<keyword evidence="1" id="KW-0812">Transmembrane</keyword>
<dbReference type="InterPro" id="IPR007047">
    <property type="entry name" value="Flp_Fap"/>
</dbReference>
<dbReference type="EMBL" id="JASGBH010000002">
    <property type="protein sequence ID" value="MDI9232884.1"/>
    <property type="molecule type" value="Genomic_DNA"/>
</dbReference>
<sequence length="62" mass="6271">MKNLTTAVTQFLNDESGATAIEYGLIAGLISVVIAASVTTIGTDLKTIFASIATKLTAAATP</sequence>
<dbReference type="Proteomes" id="UP001431902">
    <property type="component" value="Unassembled WGS sequence"/>
</dbReference>
<proteinExistence type="predicted"/>